<proteinExistence type="predicted"/>
<evidence type="ECO:0000256" key="5">
    <source>
        <dbReference type="ARBA" id="ARBA00022801"/>
    </source>
</evidence>
<protein>
    <recommendedName>
        <fullName evidence="8">Endonuclease V</fullName>
    </recommendedName>
</protein>
<keyword evidence="4" id="KW-0255">Endonuclease</keyword>
<reference key="1">
    <citation type="journal article" date="2007" name="Nature">
        <title>The medaka draft genome and insights into vertebrate genome evolution.</title>
        <authorList>
            <person name="Kasahara M."/>
            <person name="Naruse K."/>
            <person name="Sasaki S."/>
            <person name="Nakatani Y."/>
            <person name="Qu W."/>
            <person name="Ahsan B."/>
            <person name="Yamada T."/>
            <person name="Nagayasu Y."/>
            <person name="Doi K."/>
            <person name="Kasai Y."/>
            <person name="Jindo T."/>
            <person name="Kobayashi D."/>
            <person name="Shimada A."/>
            <person name="Toyoda A."/>
            <person name="Kuroki Y."/>
            <person name="Fujiyama A."/>
            <person name="Sasaki T."/>
            <person name="Shimizu A."/>
            <person name="Asakawa S."/>
            <person name="Shimizu N."/>
            <person name="Hashimoto S."/>
            <person name="Yang J."/>
            <person name="Lee Y."/>
            <person name="Matsushima K."/>
            <person name="Sugano S."/>
            <person name="Sakaizumi M."/>
            <person name="Narita T."/>
            <person name="Ohishi K."/>
            <person name="Haga S."/>
            <person name="Ohta F."/>
            <person name="Nomoto H."/>
            <person name="Nogata K."/>
            <person name="Morishita T."/>
            <person name="Endo T."/>
            <person name="Shin-I T."/>
            <person name="Takeda H."/>
            <person name="Morishita S."/>
            <person name="Kohara Y."/>
        </authorList>
    </citation>
    <scope>NUCLEOTIDE SEQUENCE [LARGE SCALE GENOMIC DNA]</scope>
    <source>
        <strain>Hd-rR</strain>
    </source>
</reference>
<dbReference type="PANTHER" id="PTHR28511">
    <property type="entry name" value="ENDONUCLEASE V"/>
    <property type="match status" value="1"/>
</dbReference>
<evidence type="ECO:0000313" key="7">
    <source>
        <dbReference type="Proteomes" id="UP000265180"/>
    </source>
</evidence>
<dbReference type="Proteomes" id="UP000265180">
    <property type="component" value="Chromosome 1"/>
</dbReference>
<dbReference type="PANTHER" id="PTHR28511:SF1">
    <property type="entry name" value="ENDONUCLEASE V"/>
    <property type="match status" value="1"/>
</dbReference>
<dbReference type="AlphaFoldDB" id="A0A3P9MBN2"/>
<evidence type="ECO:0008006" key="8">
    <source>
        <dbReference type="Google" id="ProtNLM"/>
    </source>
</evidence>
<reference evidence="6" key="4">
    <citation type="submission" date="2025-09" db="UniProtKB">
        <authorList>
            <consortium name="Ensembl"/>
        </authorList>
    </citation>
    <scope>IDENTIFICATION</scope>
    <source>
        <strain evidence="6">HNI</strain>
    </source>
</reference>
<dbReference type="GO" id="GO:0005737">
    <property type="term" value="C:cytoplasm"/>
    <property type="evidence" value="ECO:0007669"/>
    <property type="project" value="UniProtKB-SubCell"/>
</dbReference>
<reference evidence="6" key="3">
    <citation type="submission" date="2025-08" db="UniProtKB">
        <authorList>
            <consortium name="Ensembl"/>
        </authorList>
    </citation>
    <scope>IDENTIFICATION</scope>
    <source>
        <strain evidence="6">HNI</strain>
    </source>
</reference>
<dbReference type="Ensembl" id="ENSORLT00020032784.1">
    <property type="protein sequence ID" value="ENSORLP00020030353.1"/>
    <property type="gene ID" value="ENSORLG00020014772.1"/>
</dbReference>
<evidence type="ECO:0000256" key="2">
    <source>
        <dbReference type="ARBA" id="ARBA00022490"/>
    </source>
</evidence>
<evidence type="ECO:0000256" key="3">
    <source>
        <dbReference type="ARBA" id="ARBA00022722"/>
    </source>
</evidence>
<organism evidence="6 7">
    <name type="scientific">Oryzias latipes</name>
    <name type="common">Japanese rice fish</name>
    <name type="synonym">Japanese killifish</name>
    <dbReference type="NCBI Taxonomy" id="8090"/>
    <lineage>
        <taxon>Eukaryota</taxon>
        <taxon>Metazoa</taxon>
        <taxon>Chordata</taxon>
        <taxon>Craniata</taxon>
        <taxon>Vertebrata</taxon>
        <taxon>Euteleostomi</taxon>
        <taxon>Actinopterygii</taxon>
        <taxon>Neopterygii</taxon>
        <taxon>Teleostei</taxon>
        <taxon>Neoteleostei</taxon>
        <taxon>Acanthomorphata</taxon>
        <taxon>Ovalentaria</taxon>
        <taxon>Atherinomorphae</taxon>
        <taxon>Beloniformes</taxon>
        <taxon>Adrianichthyidae</taxon>
        <taxon>Oryziinae</taxon>
        <taxon>Oryzias</taxon>
    </lineage>
</organism>
<evidence type="ECO:0000256" key="1">
    <source>
        <dbReference type="ARBA" id="ARBA00004496"/>
    </source>
</evidence>
<dbReference type="GO" id="GO:0016787">
    <property type="term" value="F:hydrolase activity"/>
    <property type="evidence" value="ECO:0007669"/>
    <property type="project" value="UniProtKB-KW"/>
</dbReference>
<keyword evidence="2" id="KW-0963">Cytoplasm</keyword>
<sequence length="128" mass="14727">MLCDKSSKPVYVSVGHKISLDTAVRLTRACCLFRVPEPIRQVETFRVQWIYKVGPKHKLSDKDQKPFTAKTGALEIRQMFLPGISRFSFNKQKHLLTSEVKKKINPILILGKKILATKTCFPKNYFCN</sequence>
<dbReference type="Gene3D" id="3.30.2170.10">
    <property type="entry name" value="archaeoglobus fulgidus dsm 4304 superfamily"/>
    <property type="match status" value="1"/>
</dbReference>
<reference evidence="6 7" key="2">
    <citation type="submission" date="2017-04" db="EMBL/GenBank/DDBJ databases">
        <title>CpG methylation of centromeres and impact of large insertions on vertebrate speciation.</title>
        <authorList>
            <person name="Ichikawa K."/>
            <person name="Yoshimura J."/>
            <person name="Morishita S."/>
        </authorList>
    </citation>
    <scope>NUCLEOTIDE SEQUENCE</scope>
    <source>
        <strain evidence="6 7">HNI</strain>
    </source>
</reference>
<evidence type="ECO:0000256" key="4">
    <source>
        <dbReference type="ARBA" id="ARBA00022759"/>
    </source>
</evidence>
<dbReference type="GO" id="GO:0004519">
    <property type="term" value="F:endonuclease activity"/>
    <property type="evidence" value="ECO:0007669"/>
    <property type="project" value="UniProtKB-KW"/>
</dbReference>
<dbReference type="Pfam" id="PF04493">
    <property type="entry name" value="Endonuclease_5"/>
    <property type="match status" value="1"/>
</dbReference>
<dbReference type="GO" id="GO:0006281">
    <property type="term" value="P:DNA repair"/>
    <property type="evidence" value="ECO:0007669"/>
    <property type="project" value="InterPro"/>
</dbReference>
<comment type="subcellular location">
    <subcellularLocation>
        <location evidence="1">Cytoplasm</location>
    </subcellularLocation>
</comment>
<evidence type="ECO:0000313" key="6">
    <source>
        <dbReference type="Ensembl" id="ENSORLP00020030353.1"/>
    </source>
</evidence>
<keyword evidence="5" id="KW-0378">Hydrolase</keyword>
<dbReference type="InterPro" id="IPR007581">
    <property type="entry name" value="Endonuclease-V"/>
</dbReference>
<keyword evidence="3" id="KW-0540">Nuclease</keyword>
<accession>A0A3P9MBN2</accession>
<name>A0A3P9MBN2_ORYLA</name>